<protein>
    <submittedName>
        <fullName evidence="6">LacI family transcriptional regulator</fullName>
    </submittedName>
</protein>
<dbReference type="CDD" id="cd01392">
    <property type="entry name" value="HTH_LacI"/>
    <property type="match status" value="1"/>
</dbReference>
<sequence>MASTRAGPNLSRIAASLGVSVATVSNALSGKGRVSAELVERIRATAAALGYVPSQAGRALRTGRSGVLGLVLPDISNPLFPQIAQAVEYSASVAGYGILIADSRGDVGMQTEAINRLVERGVDGMVIVPRRGTRVADAGCPVAVIDTPSTPGNTVSADHWQGGREMARHLRGLGHRKILLIGASSTSNVQNDRIGGFKSALDGTIETEVLWIEKLEERNGPGCLLGLADKVQQGFTAFAAVSDLHALRALTELQRAGIAVPDSATVTGFDDHIWSAVVTPALTTMRMDMATIAEIAIAALVSAIENGGPTERGGLGEAAGDEPPPGSRLVTAERSRVPMQLVVRQSSGPPRPARTNLSAENS</sequence>
<evidence type="ECO:0000259" key="5">
    <source>
        <dbReference type="PROSITE" id="PS50932"/>
    </source>
</evidence>
<accession>A0A387FGD4</accession>
<reference evidence="6 7" key="1">
    <citation type="submission" date="2018-10" db="EMBL/GenBank/DDBJ databases">
        <title>Rhizobium etli, R. leguminosarum and a new Rhizobium genospecies from Phaseolus dumosus.</title>
        <authorList>
            <person name="Ramirez-Puebla S.T."/>
            <person name="Rogel-Hernandez M.A."/>
            <person name="Guerrero G."/>
            <person name="Ormeno-Orrillo E."/>
            <person name="Martinez-Romero J.C."/>
            <person name="Negrete-Yankelevich S."/>
            <person name="Martinez-Romero E."/>
        </authorList>
    </citation>
    <scope>NUCLEOTIDE SEQUENCE [LARGE SCALE GENOMIC DNA]</scope>
    <source>
        <strain evidence="6 7">CCGE525</strain>
    </source>
</reference>
<keyword evidence="7" id="KW-1185">Reference proteome</keyword>
<dbReference type="CDD" id="cd06267">
    <property type="entry name" value="PBP1_LacI_sugar_binding-like"/>
    <property type="match status" value="1"/>
</dbReference>
<dbReference type="Gene3D" id="1.10.260.40">
    <property type="entry name" value="lambda repressor-like DNA-binding domains"/>
    <property type="match status" value="1"/>
</dbReference>
<keyword evidence="3" id="KW-0804">Transcription</keyword>
<evidence type="ECO:0000256" key="1">
    <source>
        <dbReference type="ARBA" id="ARBA00023015"/>
    </source>
</evidence>
<dbReference type="SUPFAM" id="SSF47413">
    <property type="entry name" value="lambda repressor-like DNA-binding domains"/>
    <property type="match status" value="1"/>
</dbReference>
<dbReference type="InterPro" id="IPR028082">
    <property type="entry name" value="Peripla_BP_I"/>
</dbReference>
<dbReference type="PANTHER" id="PTHR30146:SF138">
    <property type="entry name" value="TRANSCRIPTIONAL REGULATORY PROTEIN"/>
    <property type="match status" value="1"/>
</dbReference>
<keyword evidence="2" id="KW-0238">DNA-binding</keyword>
<dbReference type="SUPFAM" id="SSF53822">
    <property type="entry name" value="Periplasmic binding protein-like I"/>
    <property type="match status" value="1"/>
</dbReference>
<dbReference type="Pfam" id="PF00356">
    <property type="entry name" value="LacI"/>
    <property type="match status" value="1"/>
</dbReference>
<evidence type="ECO:0000256" key="3">
    <source>
        <dbReference type="ARBA" id="ARBA00023163"/>
    </source>
</evidence>
<dbReference type="PROSITE" id="PS50932">
    <property type="entry name" value="HTH_LACI_2"/>
    <property type="match status" value="1"/>
</dbReference>
<evidence type="ECO:0000313" key="7">
    <source>
        <dbReference type="Proteomes" id="UP000282195"/>
    </source>
</evidence>
<dbReference type="SMART" id="SM00354">
    <property type="entry name" value="HTH_LACI"/>
    <property type="match status" value="1"/>
</dbReference>
<evidence type="ECO:0000313" key="6">
    <source>
        <dbReference type="EMBL" id="AYG57589.1"/>
    </source>
</evidence>
<feature type="region of interest" description="Disordered" evidence="4">
    <location>
        <begin position="310"/>
        <end position="362"/>
    </location>
</feature>
<name>A0A387FGD4_9HYPH</name>
<evidence type="ECO:0000256" key="4">
    <source>
        <dbReference type="SAM" id="MobiDB-lite"/>
    </source>
</evidence>
<dbReference type="EMBL" id="CP032694">
    <property type="protein sequence ID" value="AYG57589.1"/>
    <property type="molecule type" value="Genomic_DNA"/>
</dbReference>
<dbReference type="InterPro" id="IPR010982">
    <property type="entry name" value="Lambda_DNA-bd_dom_sf"/>
</dbReference>
<feature type="domain" description="HTH lacI-type" evidence="5">
    <location>
        <begin position="8"/>
        <end position="62"/>
    </location>
</feature>
<dbReference type="Gene3D" id="3.40.50.2300">
    <property type="match status" value="2"/>
</dbReference>
<dbReference type="OrthoDB" id="8433438at2"/>
<dbReference type="RefSeq" id="WP_120702690.1">
    <property type="nucleotide sequence ID" value="NZ_CP032694.1"/>
</dbReference>
<proteinExistence type="predicted"/>
<gene>
    <name evidence="6" type="ORF">CCGE525_01230</name>
</gene>
<dbReference type="InterPro" id="IPR046335">
    <property type="entry name" value="LacI/GalR-like_sensor"/>
</dbReference>
<evidence type="ECO:0000256" key="2">
    <source>
        <dbReference type="ARBA" id="ARBA00023125"/>
    </source>
</evidence>
<dbReference type="KEGG" id="rjg:CCGE525_01230"/>
<keyword evidence="1" id="KW-0805">Transcription regulation</keyword>
<dbReference type="PANTHER" id="PTHR30146">
    <property type="entry name" value="LACI-RELATED TRANSCRIPTIONAL REPRESSOR"/>
    <property type="match status" value="1"/>
</dbReference>
<dbReference type="Proteomes" id="UP000282195">
    <property type="component" value="Chromosome"/>
</dbReference>
<organism evidence="6 7">
    <name type="scientific">Rhizobium jaguaris</name>
    <dbReference type="NCBI Taxonomy" id="1312183"/>
    <lineage>
        <taxon>Bacteria</taxon>
        <taxon>Pseudomonadati</taxon>
        <taxon>Pseudomonadota</taxon>
        <taxon>Alphaproteobacteria</taxon>
        <taxon>Hyphomicrobiales</taxon>
        <taxon>Rhizobiaceae</taxon>
        <taxon>Rhizobium/Agrobacterium group</taxon>
        <taxon>Rhizobium</taxon>
    </lineage>
</organism>
<dbReference type="Pfam" id="PF13377">
    <property type="entry name" value="Peripla_BP_3"/>
    <property type="match status" value="1"/>
</dbReference>
<dbReference type="InterPro" id="IPR000843">
    <property type="entry name" value="HTH_LacI"/>
</dbReference>
<dbReference type="AlphaFoldDB" id="A0A387FGD4"/>
<dbReference type="GO" id="GO:0000976">
    <property type="term" value="F:transcription cis-regulatory region binding"/>
    <property type="evidence" value="ECO:0007669"/>
    <property type="project" value="TreeGrafter"/>
</dbReference>
<dbReference type="GO" id="GO:0003700">
    <property type="term" value="F:DNA-binding transcription factor activity"/>
    <property type="evidence" value="ECO:0007669"/>
    <property type="project" value="TreeGrafter"/>
</dbReference>